<accession>A0A6J5A7R3</accession>
<dbReference type="InterPro" id="IPR039424">
    <property type="entry name" value="SBP_5"/>
</dbReference>
<dbReference type="SUPFAM" id="SSF53850">
    <property type="entry name" value="Periplasmic binding protein-like II"/>
    <property type="match status" value="1"/>
</dbReference>
<keyword evidence="1" id="KW-0732">Signal</keyword>
<dbReference type="GO" id="GO:0030288">
    <property type="term" value="C:outer membrane-bounded periplasmic space"/>
    <property type="evidence" value="ECO:0007669"/>
    <property type="project" value="TreeGrafter"/>
</dbReference>
<name>A0A6J5A7R3_9BURK</name>
<dbReference type="GO" id="GO:1904680">
    <property type="term" value="F:peptide transmembrane transporter activity"/>
    <property type="evidence" value="ECO:0007669"/>
    <property type="project" value="TreeGrafter"/>
</dbReference>
<dbReference type="AlphaFoldDB" id="A0A6J5A7R3"/>
<proteinExistence type="predicted"/>
<feature type="domain" description="Solute-binding protein family 5" evidence="2">
    <location>
        <begin position="195"/>
        <end position="607"/>
    </location>
</feature>
<dbReference type="Gene3D" id="3.40.190.10">
    <property type="entry name" value="Periplasmic binding protein-like II"/>
    <property type="match status" value="1"/>
</dbReference>
<dbReference type="Proteomes" id="UP000494205">
    <property type="component" value="Unassembled WGS sequence"/>
</dbReference>
<gene>
    <name evidence="3" type="ORF">LMG27174_01331</name>
</gene>
<dbReference type="CDD" id="cd08497">
    <property type="entry name" value="MbnE-like"/>
    <property type="match status" value="1"/>
</dbReference>
<dbReference type="EMBL" id="CADIJZ010000004">
    <property type="protein sequence ID" value="CAB3654505.1"/>
    <property type="molecule type" value="Genomic_DNA"/>
</dbReference>
<dbReference type="GO" id="GO:0015833">
    <property type="term" value="P:peptide transport"/>
    <property type="evidence" value="ECO:0007669"/>
    <property type="project" value="TreeGrafter"/>
</dbReference>
<evidence type="ECO:0000259" key="2">
    <source>
        <dbReference type="Pfam" id="PF00496"/>
    </source>
</evidence>
<evidence type="ECO:0000256" key="1">
    <source>
        <dbReference type="ARBA" id="ARBA00022729"/>
    </source>
</evidence>
<dbReference type="PANTHER" id="PTHR30290">
    <property type="entry name" value="PERIPLASMIC BINDING COMPONENT OF ABC TRANSPORTER"/>
    <property type="match status" value="1"/>
</dbReference>
<evidence type="ECO:0000313" key="3">
    <source>
        <dbReference type="EMBL" id="CAB3654505.1"/>
    </source>
</evidence>
<dbReference type="GO" id="GO:0042884">
    <property type="term" value="P:microcin transport"/>
    <property type="evidence" value="ECO:0007669"/>
    <property type="project" value="TreeGrafter"/>
</dbReference>
<evidence type="ECO:0000313" key="4">
    <source>
        <dbReference type="Proteomes" id="UP000494205"/>
    </source>
</evidence>
<organism evidence="3 4">
    <name type="scientific">Paraburkholderia rhynchosiae</name>
    <dbReference type="NCBI Taxonomy" id="487049"/>
    <lineage>
        <taxon>Bacteria</taxon>
        <taxon>Pseudomonadati</taxon>
        <taxon>Pseudomonadota</taxon>
        <taxon>Betaproteobacteria</taxon>
        <taxon>Burkholderiales</taxon>
        <taxon>Burkholderiaceae</taxon>
        <taxon>Paraburkholderia</taxon>
    </lineage>
</organism>
<reference evidence="3 4" key="1">
    <citation type="submission" date="2020-04" db="EMBL/GenBank/DDBJ databases">
        <authorList>
            <person name="De Canck E."/>
        </authorList>
    </citation>
    <scope>NUCLEOTIDE SEQUENCE [LARGE SCALE GENOMIC DNA]</scope>
    <source>
        <strain evidence="3 4">LMG 27174</strain>
    </source>
</reference>
<dbReference type="Pfam" id="PF00496">
    <property type="entry name" value="SBP_bac_5"/>
    <property type="match status" value="1"/>
</dbReference>
<dbReference type="Gene3D" id="3.10.105.10">
    <property type="entry name" value="Dipeptide-binding Protein, Domain 3"/>
    <property type="match status" value="1"/>
</dbReference>
<sequence length="709" mass="78694">MTTAATITITAAAGIDQALKNRLKMGGFFMRASATICAGLLGRILSQRNYPLITKALMTTGSRRLPSPRALRCSVTSRPSRVGPAVVSRSWRSAGVAILCGALAAAGLFAAPQAHAVYAIAQYGEPKYSADFKHFDYVNPDAPKGGTLVLANPSRLTSFDKFNPFTLRGNTAPGVDLLFESLTTGSSDEVASAYGLLADDIKIAPDGLSATFHINPRARFSNADPVTADDVKYSLDTLKSPQAAPQFASIFGEIIRAVVVDQHTVRFEFHQRNRELPLLAGGMPVFSRKWGMKPDGSHIPFDQLAFEKPIGSGPYLIERYDNGRTITYRRNPDYWGAALPVRVGMYNFERIVYKLYSDSVARLEAFKAGEYDALVEYVARNWVRRDVGKKFDSGELVKKVFPQHNGTGMQGFMLNTRRPLFQDVRVRKALDLALDFQWLNRQLFFNQYTRIDSFFANTDMQAKGLPSPGELALLEPWRAKLDPAVFGPPPKQPDTDPPGSLRANLLQARALLQQAGWTYRDGALRNEKGEPFQFEILDDSGSAAQMEPIVATFIRNLRKLGIIATFRVSDFAVYQKRLDAYDFDTTTIRMPDVQVPGSEQIERFGSKAADTNGSDNMIGLKSPAVDAILRALVQAQTREQLLDATHALDRVLMHGYYVVPHWYSATHRVAFKRGLAWPATLPLYYGAEGWITSTWWFTQPQARTEAPPQ</sequence>
<dbReference type="InterPro" id="IPR000914">
    <property type="entry name" value="SBP_5_dom"/>
</dbReference>
<dbReference type="PANTHER" id="PTHR30290:SF64">
    <property type="entry name" value="ABC TRANSPORTER PERIPLASMIC BINDING PROTEIN"/>
    <property type="match status" value="1"/>
</dbReference>
<protein>
    <recommendedName>
        <fullName evidence="2">Solute-binding protein family 5 domain-containing protein</fullName>
    </recommendedName>
</protein>